<dbReference type="EMBL" id="CACSLK010027789">
    <property type="protein sequence ID" value="CAA0829742.1"/>
    <property type="molecule type" value="Genomic_DNA"/>
</dbReference>
<evidence type="ECO:0000313" key="2">
    <source>
        <dbReference type="EMBL" id="CAA0829742.1"/>
    </source>
</evidence>
<dbReference type="Proteomes" id="UP001153555">
    <property type="component" value="Unassembled WGS sequence"/>
</dbReference>
<dbReference type="InterPro" id="IPR006527">
    <property type="entry name" value="F-box-assoc_dom_typ1"/>
</dbReference>
<accession>A0A9N7NFG7</accession>
<organism evidence="2 3">
    <name type="scientific">Striga hermonthica</name>
    <name type="common">Purple witchweed</name>
    <name type="synonym">Buchnera hermonthica</name>
    <dbReference type="NCBI Taxonomy" id="68872"/>
    <lineage>
        <taxon>Eukaryota</taxon>
        <taxon>Viridiplantae</taxon>
        <taxon>Streptophyta</taxon>
        <taxon>Embryophyta</taxon>
        <taxon>Tracheophyta</taxon>
        <taxon>Spermatophyta</taxon>
        <taxon>Magnoliopsida</taxon>
        <taxon>eudicotyledons</taxon>
        <taxon>Gunneridae</taxon>
        <taxon>Pentapetalae</taxon>
        <taxon>asterids</taxon>
        <taxon>lamiids</taxon>
        <taxon>Lamiales</taxon>
        <taxon>Orobanchaceae</taxon>
        <taxon>Buchnereae</taxon>
        <taxon>Striga</taxon>
    </lineage>
</organism>
<evidence type="ECO:0000313" key="3">
    <source>
        <dbReference type="Proteomes" id="UP001153555"/>
    </source>
</evidence>
<dbReference type="Pfam" id="PF07734">
    <property type="entry name" value="FBA_1"/>
    <property type="match status" value="1"/>
</dbReference>
<evidence type="ECO:0000259" key="1">
    <source>
        <dbReference type="Pfam" id="PF07734"/>
    </source>
</evidence>
<dbReference type="AlphaFoldDB" id="A0A9N7NFG7"/>
<reference evidence="2" key="1">
    <citation type="submission" date="2019-12" db="EMBL/GenBank/DDBJ databases">
        <authorList>
            <person name="Scholes J."/>
        </authorList>
    </citation>
    <scope>NUCLEOTIDE SEQUENCE</scope>
</reference>
<comment type="caution">
    <text evidence="2">The sequence shown here is derived from an EMBL/GenBank/DDBJ whole genome shotgun (WGS) entry which is preliminary data.</text>
</comment>
<feature type="domain" description="F-box associated beta-propeller type 1" evidence="1">
    <location>
        <begin position="16"/>
        <end position="167"/>
    </location>
</feature>
<keyword evidence="3" id="KW-1185">Reference proteome</keyword>
<dbReference type="OrthoDB" id="909284at2759"/>
<gene>
    <name evidence="2" type="ORF">SHERM_25259</name>
</gene>
<name>A0A9N7NFG7_STRHE</name>
<protein>
    <recommendedName>
        <fullName evidence="1">F-box associated beta-propeller type 1 domain-containing protein</fullName>
    </recommendedName>
</protein>
<sequence length="184" mass="21301">MALSSSSATTANTGLRSKSWKRIEDKCSSRLCIWSEATLLNGTLYWFTEERGELIALDLATEKFRKLPLPFCDMSYVLHSKVLGGRLVVFQDEDLCTGWVLKDYGALKPEWVRLMITPMGLSLIKEETRLVIPRDHLIFLWDVHNHSKKLIRNEMPVKLYAHIVGESIFRFGVKRNWSEVDDKR</sequence>
<proteinExistence type="predicted"/>